<reference evidence="1" key="1">
    <citation type="journal article" date="2011" name="PLoS ONE">
        <title>The entomopathogenic bacterial endosymbionts xenorhabdus and photorhabdus: convergent lifestyles from divergent genomes.</title>
        <authorList>
            <person name="Chaston J.M."/>
            <person name="Suen G."/>
            <person name="Tucker S.L."/>
            <person name="Andersen A.W."/>
            <person name="Bhasin A."/>
            <person name="Bode E."/>
            <person name="Bode H.B."/>
            <person name="Brachmann A.O."/>
            <person name="Cowles C.E."/>
            <person name="Cowles K.N."/>
            <person name="Darby C."/>
            <person name="de Leon L."/>
            <person name="Drace K."/>
            <person name="Du Z."/>
            <person name="Givaudan A."/>
            <person name="Herbert Tran E.E."/>
            <person name="Jewell K.A."/>
            <person name="Knack J.J."/>
            <person name="Krasomil-Osterfeld K.C."/>
            <person name="Kukor R."/>
            <person name="Lanois A."/>
            <person name="Latreille P."/>
            <person name="Leimgruber N.K."/>
            <person name="Lipke C.M."/>
            <person name="Liu R."/>
            <person name="Lu X."/>
            <person name="Martens E.C."/>
            <person name="Marri P.R."/>
            <person name="Medigue C."/>
            <person name="Menard M.L."/>
            <person name="Miller N.M."/>
            <person name="Morales-Soto N."/>
            <person name="Norton S."/>
            <person name="Ogier J.C."/>
            <person name="Orchard S.S."/>
            <person name="Park D."/>
            <person name="Park Y."/>
            <person name="Qurollo B.A."/>
            <person name="Sugar D.R."/>
            <person name="Richards G.R."/>
            <person name="Rouy Z."/>
            <person name="Slominski B."/>
            <person name="Slominski K."/>
            <person name="Snyder H."/>
            <person name="Tjaden B.C."/>
            <person name="van der Hoeven R."/>
            <person name="Welch R.D."/>
            <person name="Wheeler C."/>
            <person name="Xiang B."/>
            <person name="Barbazuk B."/>
            <person name="Gaudriault S."/>
            <person name="Goodner B."/>
            <person name="Slater S.C."/>
            <person name="Forst S."/>
            <person name="Goldman B.S."/>
            <person name="Goodrich-Blair H."/>
        </authorList>
    </citation>
    <scope>NUCLEOTIDE SEQUENCE [LARGE SCALE GENOMIC DNA]</scope>
    <source>
        <strain evidence="1">SS-2004</strain>
    </source>
</reference>
<evidence type="ECO:0000313" key="2">
    <source>
        <dbReference type="Proteomes" id="UP000002045"/>
    </source>
</evidence>
<organism evidence="1 2">
    <name type="scientific">Xenorhabdus bovienii (strain SS-2004)</name>
    <name type="common">Xenorhabdus nematophila subsp. bovienii</name>
    <dbReference type="NCBI Taxonomy" id="406818"/>
    <lineage>
        <taxon>Bacteria</taxon>
        <taxon>Pseudomonadati</taxon>
        <taxon>Pseudomonadota</taxon>
        <taxon>Gammaproteobacteria</taxon>
        <taxon>Enterobacterales</taxon>
        <taxon>Morganellaceae</taxon>
        <taxon>Xenorhabdus</taxon>
    </lineage>
</organism>
<dbReference type="HOGENOM" id="CLU_3428449_0_0_6"/>
<protein>
    <submittedName>
        <fullName evidence="1">Uncharacterized protein</fullName>
    </submittedName>
</protein>
<proteinExistence type="predicted"/>
<gene>
    <name evidence="1" type="ordered locus">XBJ1_4318</name>
</gene>
<evidence type="ECO:0000313" key="1">
    <source>
        <dbReference type="EMBL" id="CBJ83421.1"/>
    </source>
</evidence>
<dbReference type="KEGG" id="xbo:XBJ1_4318"/>
<dbReference type="Proteomes" id="UP000002045">
    <property type="component" value="Chromosome"/>
</dbReference>
<sequence length="20" mass="2185">MDVKDVIIVNAKAKNKITLA</sequence>
<name>D3V6Z2_XENBS</name>
<accession>D3V6Z2</accession>
<dbReference type="EMBL" id="FN667741">
    <property type="protein sequence ID" value="CBJ83421.1"/>
    <property type="molecule type" value="Genomic_DNA"/>
</dbReference>
<dbReference type="AlphaFoldDB" id="D3V6Z2"/>